<feature type="compositionally biased region" description="Low complexity" evidence="1">
    <location>
        <begin position="358"/>
        <end position="387"/>
    </location>
</feature>
<feature type="region of interest" description="Disordered" evidence="1">
    <location>
        <begin position="607"/>
        <end position="672"/>
    </location>
</feature>
<feature type="compositionally biased region" description="Polar residues" evidence="1">
    <location>
        <begin position="20"/>
        <end position="29"/>
    </location>
</feature>
<feature type="compositionally biased region" description="Basic and acidic residues" evidence="1">
    <location>
        <begin position="607"/>
        <end position="624"/>
    </location>
</feature>
<evidence type="ECO:0000313" key="3">
    <source>
        <dbReference type="Proteomes" id="UP000799302"/>
    </source>
</evidence>
<evidence type="ECO:0000313" key="2">
    <source>
        <dbReference type="EMBL" id="KAF2669130.1"/>
    </source>
</evidence>
<evidence type="ECO:0000256" key="1">
    <source>
        <dbReference type="SAM" id="MobiDB-lite"/>
    </source>
</evidence>
<name>A0A6A6UAZ8_9PEZI</name>
<feature type="compositionally biased region" description="Low complexity" evidence="1">
    <location>
        <begin position="470"/>
        <end position="483"/>
    </location>
</feature>
<accession>A0A6A6UAZ8</accession>
<dbReference type="Proteomes" id="UP000799302">
    <property type="component" value="Unassembled WGS sequence"/>
</dbReference>
<feature type="compositionally biased region" description="Low complexity" evidence="1">
    <location>
        <begin position="322"/>
        <end position="346"/>
    </location>
</feature>
<protein>
    <submittedName>
        <fullName evidence="2">Uncharacterized protein</fullName>
    </submittedName>
</protein>
<proteinExistence type="predicted"/>
<sequence length="690" mass="74392">MPIHFSIKTTMSSRYRAAKPSSSNRQVSTAHALLQDNPRGLKISTYSGRPYDPYEGADTRGLPPTRIDSPPPPPPPPARTPPELRLIESGVGELSVRELDGLSGEHKFPAVVFWLGHVGVLADGSTVHLRDVMLGNVMPAIVTKDGVVLPPQVFPGFERACRRKPLPDCALTVGIASSRSRGTAATTTSTAREIAGRSVAARWSPPDSSIRRTDIAEVKAPVVAKKKTLIKKAKKVEPVVEKPVIPADDGDFGFDMDDSELAMQQVLEDSLKQSQSGVLDEKPVSIPAKSNAAPAVKAKGKLPPKPKAIPVRVVPASVTKVAPAASNRAAPAAPTKADPTTPARAAVIVPKRTPPAAPAKATTTAPNRTAPAPASRATPATTSKTPPNTGPKVIVNINTRPSPVTPSKPKAKTVYPTPASNSTSKAKRPAEQLSPTPKGKGKSPKDKTSEKSTLSSFITSTVALFRGTQPSPSLPSTTSTSETPSERAAKRAFQDAREYLTEGVDTFAAGAFASDEVRDVHYAMSKIIRLELARCQALSEAGQQIRVKPSKHSGLRFPSAKGDMDEGEELLEQGVQIYFQGAKLMDHGGKDLFHDIMKVVDKQYEANMTESERRHRRGSEEGSVGRRRRRRHHRSRRDREDSSSRDEEDPIIMMTGGYGPAGTLERDVGRDEAERRIQRLKDQGIKVFRK</sequence>
<dbReference type="EMBL" id="MU004235">
    <property type="protein sequence ID" value="KAF2669130.1"/>
    <property type="molecule type" value="Genomic_DNA"/>
</dbReference>
<dbReference type="AlphaFoldDB" id="A0A6A6UAZ8"/>
<feature type="region of interest" description="Disordered" evidence="1">
    <location>
        <begin position="322"/>
        <end position="491"/>
    </location>
</feature>
<feature type="compositionally biased region" description="Pro residues" evidence="1">
    <location>
        <begin position="69"/>
        <end position="80"/>
    </location>
</feature>
<feature type="compositionally biased region" description="Basic residues" evidence="1">
    <location>
        <begin position="625"/>
        <end position="636"/>
    </location>
</feature>
<organism evidence="2 3">
    <name type="scientific">Microthyrium microscopicum</name>
    <dbReference type="NCBI Taxonomy" id="703497"/>
    <lineage>
        <taxon>Eukaryota</taxon>
        <taxon>Fungi</taxon>
        <taxon>Dikarya</taxon>
        <taxon>Ascomycota</taxon>
        <taxon>Pezizomycotina</taxon>
        <taxon>Dothideomycetes</taxon>
        <taxon>Dothideomycetes incertae sedis</taxon>
        <taxon>Microthyriales</taxon>
        <taxon>Microthyriaceae</taxon>
        <taxon>Microthyrium</taxon>
    </lineage>
</organism>
<reference evidence="2" key="1">
    <citation type="journal article" date="2020" name="Stud. Mycol.">
        <title>101 Dothideomycetes genomes: a test case for predicting lifestyles and emergence of pathogens.</title>
        <authorList>
            <person name="Haridas S."/>
            <person name="Albert R."/>
            <person name="Binder M."/>
            <person name="Bloem J."/>
            <person name="Labutti K."/>
            <person name="Salamov A."/>
            <person name="Andreopoulos B."/>
            <person name="Baker S."/>
            <person name="Barry K."/>
            <person name="Bills G."/>
            <person name="Bluhm B."/>
            <person name="Cannon C."/>
            <person name="Castanera R."/>
            <person name="Culley D."/>
            <person name="Daum C."/>
            <person name="Ezra D."/>
            <person name="Gonzalez J."/>
            <person name="Henrissat B."/>
            <person name="Kuo A."/>
            <person name="Liang C."/>
            <person name="Lipzen A."/>
            <person name="Lutzoni F."/>
            <person name="Magnuson J."/>
            <person name="Mondo S."/>
            <person name="Nolan M."/>
            <person name="Ohm R."/>
            <person name="Pangilinan J."/>
            <person name="Park H.-J."/>
            <person name="Ramirez L."/>
            <person name="Alfaro M."/>
            <person name="Sun H."/>
            <person name="Tritt A."/>
            <person name="Yoshinaga Y."/>
            <person name="Zwiers L.-H."/>
            <person name="Turgeon B."/>
            <person name="Goodwin S."/>
            <person name="Spatafora J."/>
            <person name="Crous P."/>
            <person name="Grigoriev I."/>
        </authorList>
    </citation>
    <scope>NUCLEOTIDE SEQUENCE</scope>
    <source>
        <strain evidence="2">CBS 115976</strain>
    </source>
</reference>
<gene>
    <name evidence="2" type="ORF">BT63DRAFT_413593</name>
</gene>
<feature type="region of interest" description="Disordered" evidence="1">
    <location>
        <begin position="1"/>
        <end position="83"/>
    </location>
</feature>
<feature type="compositionally biased region" description="Polar residues" evidence="1">
    <location>
        <begin position="451"/>
        <end position="462"/>
    </location>
</feature>
<keyword evidence="3" id="KW-1185">Reference proteome</keyword>